<organism evidence="4 5">
    <name type="scientific">Colwellia psychrerythraea</name>
    <name type="common">Vibrio psychroerythus</name>
    <dbReference type="NCBI Taxonomy" id="28229"/>
    <lineage>
        <taxon>Bacteria</taxon>
        <taxon>Pseudomonadati</taxon>
        <taxon>Pseudomonadota</taxon>
        <taxon>Gammaproteobacteria</taxon>
        <taxon>Alteromonadales</taxon>
        <taxon>Colwelliaceae</taxon>
        <taxon>Colwellia</taxon>
    </lineage>
</organism>
<dbReference type="InterPro" id="IPR036890">
    <property type="entry name" value="HATPase_C_sf"/>
</dbReference>
<dbReference type="AlphaFoldDB" id="A0A099KWU7"/>
<evidence type="ECO:0000259" key="3">
    <source>
        <dbReference type="Pfam" id="PF06580"/>
    </source>
</evidence>
<keyword evidence="4" id="KW-0418">Kinase</keyword>
<feature type="transmembrane region" description="Helical" evidence="2">
    <location>
        <begin position="65"/>
        <end position="84"/>
    </location>
</feature>
<feature type="transmembrane region" description="Helical" evidence="2">
    <location>
        <begin position="32"/>
        <end position="53"/>
    </location>
</feature>
<dbReference type="GO" id="GO:0000155">
    <property type="term" value="F:phosphorelay sensor kinase activity"/>
    <property type="evidence" value="ECO:0007669"/>
    <property type="project" value="InterPro"/>
</dbReference>
<protein>
    <submittedName>
        <fullName evidence="4">Putative signal transduction histidine kinase</fullName>
    </submittedName>
</protein>
<dbReference type="SUPFAM" id="SSF55874">
    <property type="entry name" value="ATPase domain of HSP90 chaperone/DNA topoisomerase II/histidine kinase"/>
    <property type="match status" value="1"/>
</dbReference>
<sequence>MVFCINSICAFLKTVYHLTVVESSFDFFFAQFYGYFKTMNTLGFSLAFSYLILSRGPDSKMSVARIAMIGLLAFAVSFPFIYITGQPWNESSFHPIFQVTIYSLSTLIFSAWAIMLIIYVQSRESQPKFQMLKQQIAEQSIERERVEMELHLLQAQIEPHFFYNTLANLHNLIDYDPERAKNLLEELTEYLRSTVHQYRHKFINLSEEEDMIRRYLNIQKIRFGEQLTYQIDIAKNLQHLPILPMSLLTLVENAIKHAVEKNNGKGEIIISAALGSKDSLILSVTDNVGILKDKSHGTGIANLIARLDVTYGCLAKFSIDCQPNENTCAQLEVPANG</sequence>
<dbReference type="PANTHER" id="PTHR34220">
    <property type="entry name" value="SENSOR HISTIDINE KINASE YPDA"/>
    <property type="match status" value="1"/>
</dbReference>
<keyword evidence="2" id="KW-0812">Transmembrane</keyword>
<feature type="coiled-coil region" evidence="1">
    <location>
        <begin position="129"/>
        <end position="156"/>
    </location>
</feature>
<feature type="transmembrane region" description="Helical" evidence="2">
    <location>
        <begin position="96"/>
        <end position="120"/>
    </location>
</feature>
<dbReference type="Pfam" id="PF06580">
    <property type="entry name" value="His_kinase"/>
    <property type="match status" value="1"/>
</dbReference>
<evidence type="ECO:0000256" key="1">
    <source>
        <dbReference type="SAM" id="Coils"/>
    </source>
</evidence>
<comment type="caution">
    <text evidence="4">The sequence shown here is derived from an EMBL/GenBank/DDBJ whole genome shotgun (WGS) entry which is preliminary data.</text>
</comment>
<evidence type="ECO:0000256" key="2">
    <source>
        <dbReference type="SAM" id="Phobius"/>
    </source>
</evidence>
<proteinExistence type="predicted"/>
<gene>
    <name evidence="4" type="ORF">GAB14E_1986</name>
</gene>
<accession>A0A099KWU7</accession>
<evidence type="ECO:0000313" key="5">
    <source>
        <dbReference type="Proteomes" id="UP000029868"/>
    </source>
</evidence>
<dbReference type="InterPro" id="IPR010559">
    <property type="entry name" value="Sig_transdc_His_kin_internal"/>
</dbReference>
<dbReference type="GO" id="GO:0016020">
    <property type="term" value="C:membrane"/>
    <property type="evidence" value="ECO:0007669"/>
    <property type="project" value="InterPro"/>
</dbReference>
<dbReference type="PANTHER" id="PTHR34220:SF7">
    <property type="entry name" value="SENSOR HISTIDINE KINASE YPDA"/>
    <property type="match status" value="1"/>
</dbReference>
<dbReference type="PATRIC" id="fig|28229.3.peg.1593"/>
<reference evidence="4 5" key="1">
    <citation type="submission" date="2014-08" db="EMBL/GenBank/DDBJ databases">
        <title>Genomic and Phenotypic Diversity of Colwellia psychrerythraea strains from Disparate Marine Basins.</title>
        <authorList>
            <person name="Techtmann S.M."/>
            <person name="Stelling S.C."/>
            <person name="Utturkar S.M."/>
            <person name="Alshibli N."/>
            <person name="Harris A."/>
            <person name="Brown S.D."/>
            <person name="Hazen T.C."/>
        </authorList>
    </citation>
    <scope>NUCLEOTIDE SEQUENCE [LARGE SCALE GENOMIC DNA]</scope>
    <source>
        <strain evidence="4 5">GAB14E</strain>
    </source>
</reference>
<keyword evidence="1" id="KW-0175">Coiled coil</keyword>
<keyword evidence="2" id="KW-0472">Membrane</keyword>
<keyword evidence="4" id="KW-0808">Transferase</keyword>
<evidence type="ECO:0000313" key="4">
    <source>
        <dbReference type="EMBL" id="KGJ95204.1"/>
    </source>
</evidence>
<dbReference type="EMBL" id="JQEC01000015">
    <property type="protein sequence ID" value="KGJ95204.1"/>
    <property type="molecule type" value="Genomic_DNA"/>
</dbReference>
<dbReference type="Proteomes" id="UP000029868">
    <property type="component" value="Unassembled WGS sequence"/>
</dbReference>
<name>A0A099KWU7_COLPS</name>
<dbReference type="InterPro" id="IPR050640">
    <property type="entry name" value="Bact_2-comp_sensor_kinase"/>
</dbReference>
<dbReference type="Gene3D" id="3.30.565.10">
    <property type="entry name" value="Histidine kinase-like ATPase, C-terminal domain"/>
    <property type="match status" value="1"/>
</dbReference>
<feature type="domain" description="Signal transduction histidine kinase internal region" evidence="3">
    <location>
        <begin position="148"/>
        <end position="227"/>
    </location>
</feature>
<keyword evidence="2" id="KW-1133">Transmembrane helix</keyword>